<comment type="pathway">
    <text evidence="5">Pyrimidine metabolism; dTMP biosynthesis via salvage pathway; dTMP from thymine: step 1/2.</text>
</comment>
<dbReference type="UniPathway" id="UPA00578">
    <property type="reaction ID" value="UER00638"/>
</dbReference>
<dbReference type="InterPro" id="IPR013102">
    <property type="entry name" value="PYNP_C"/>
</dbReference>
<keyword evidence="7" id="KW-1185">Reference proteome</keyword>
<keyword evidence="4 5" id="KW-0808">Transferase</keyword>
<dbReference type="InterPro" id="IPR035902">
    <property type="entry name" value="Nuc_phospho_transferase"/>
</dbReference>
<comment type="function">
    <text evidence="5">Catalyzes the reversible phosphorolysis of thymidine. The produced molecules are then utilized as carbon and energy sources or in the rescue of pyrimidine bases for nucleotide synthesis.</text>
</comment>
<accession>A0A8B8AJL8</accession>
<dbReference type="Pfam" id="PF02885">
    <property type="entry name" value="Glycos_trans_3N"/>
    <property type="match status" value="1"/>
</dbReference>
<dbReference type="InterPro" id="IPR036320">
    <property type="entry name" value="Glycosyl_Trfase_fam3_N_dom_sf"/>
</dbReference>
<evidence type="ECO:0000256" key="2">
    <source>
        <dbReference type="ARBA" id="ARBA00011738"/>
    </source>
</evidence>
<reference evidence="8" key="1">
    <citation type="submission" date="2025-08" db="UniProtKB">
        <authorList>
            <consortium name="RefSeq"/>
        </authorList>
    </citation>
    <scope>IDENTIFICATION</scope>
    <source>
        <tissue evidence="8">Whole sample</tissue>
    </source>
</reference>
<evidence type="ECO:0000256" key="3">
    <source>
        <dbReference type="ARBA" id="ARBA00022676"/>
    </source>
</evidence>
<evidence type="ECO:0000313" key="7">
    <source>
        <dbReference type="Proteomes" id="UP000694844"/>
    </source>
</evidence>
<evidence type="ECO:0000256" key="1">
    <source>
        <dbReference type="ARBA" id="ARBA00006915"/>
    </source>
</evidence>
<comment type="catalytic activity">
    <reaction evidence="5">
        <text>thymidine + phosphate = 2-deoxy-alpha-D-ribose 1-phosphate + thymine</text>
        <dbReference type="Rhea" id="RHEA:16037"/>
        <dbReference type="ChEBI" id="CHEBI:17748"/>
        <dbReference type="ChEBI" id="CHEBI:17821"/>
        <dbReference type="ChEBI" id="CHEBI:43474"/>
        <dbReference type="ChEBI" id="CHEBI:57259"/>
        <dbReference type="EC" id="2.4.2.4"/>
    </reaction>
</comment>
<dbReference type="GO" id="GO:0006206">
    <property type="term" value="P:pyrimidine nucleobase metabolic process"/>
    <property type="evidence" value="ECO:0007669"/>
    <property type="project" value="InterPro"/>
</dbReference>
<evidence type="ECO:0000256" key="5">
    <source>
        <dbReference type="PIRNR" id="PIRNR000478"/>
    </source>
</evidence>
<dbReference type="Gene3D" id="1.20.970.10">
    <property type="entry name" value="Transferase, Pyrimidine Nucleoside Phosphorylase, Chain C"/>
    <property type="match status" value="1"/>
</dbReference>
<dbReference type="GO" id="GO:0004645">
    <property type="term" value="F:1,4-alpha-oligoglucan phosphorylase activity"/>
    <property type="evidence" value="ECO:0007669"/>
    <property type="project" value="InterPro"/>
</dbReference>
<evidence type="ECO:0000259" key="6">
    <source>
        <dbReference type="SMART" id="SM00941"/>
    </source>
</evidence>
<organism evidence="7 8">
    <name type="scientific">Crassostrea virginica</name>
    <name type="common">Eastern oyster</name>
    <dbReference type="NCBI Taxonomy" id="6565"/>
    <lineage>
        <taxon>Eukaryota</taxon>
        <taxon>Metazoa</taxon>
        <taxon>Spiralia</taxon>
        <taxon>Lophotrochozoa</taxon>
        <taxon>Mollusca</taxon>
        <taxon>Bivalvia</taxon>
        <taxon>Autobranchia</taxon>
        <taxon>Pteriomorphia</taxon>
        <taxon>Ostreida</taxon>
        <taxon>Ostreoidea</taxon>
        <taxon>Ostreidae</taxon>
        <taxon>Crassostrea</taxon>
    </lineage>
</organism>
<dbReference type="Pfam" id="PF07831">
    <property type="entry name" value="PYNP_C"/>
    <property type="match status" value="1"/>
</dbReference>
<dbReference type="EC" id="2.4.2.4" evidence="5"/>
<dbReference type="Gene3D" id="3.40.1030.10">
    <property type="entry name" value="Nucleoside phosphorylase/phosphoribosyltransferase catalytic domain"/>
    <property type="match status" value="1"/>
</dbReference>
<dbReference type="GO" id="GO:0006213">
    <property type="term" value="P:pyrimidine nucleoside metabolic process"/>
    <property type="evidence" value="ECO:0007669"/>
    <property type="project" value="UniProtKB-UniRule"/>
</dbReference>
<keyword evidence="3 5" id="KW-0328">Glycosyltransferase</keyword>
<proteinExistence type="inferred from homology"/>
<evidence type="ECO:0000256" key="4">
    <source>
        <dbReference type="ARBA" id="ARBA00022679"/>
    </source>
</evidence>
<dbReference type="PIRSF" id="PIRSF000478">
    <property type="entry name" value="TP_PyNP"/>
    <property type="match status" value="1"/>
</dbReference>
<dbReference type="NCBIfam" id="TIGR02644">
    <property type="entry name" value="Y_phosphoryl"/>
    <property type="match status" value="1"/>
</dbReference>
<dbReference type="SUPFAM" id="SSF52418">
    <property type="entry name" value="Nucleoside phosphorylase/phosphoribosyltransferase catalytic domain"/>
    <property type="match status" value="1"/>
</dbReference>
<dbReference type="GO" id="GO:0005829">
    <property type="term" value="C:cytosol"/>
    <property type="evidence" value="ECO:0007669"/>
    <property type="project" value="TreeGrafter"/>
</dbReference>
<dbReference type="PANTHER" id="PTHR10515:SF0">
    <property type="entry name" value="THYMIDINE PHOSPHORYLASE"/>
    <property type="match status" value="1"/>
</dbReference>
<evidence type="ECO:0000313" key="8">
    <source>
        <dbReference type="RefSeq" id="XP_022291411.1"/>
    </source>
</evidence>
<dbReference type="InterPro" id="IPR017459">
    <property type="entry name" value="Glycosyl_Trfase_fam3_N_dom"/>
</dbReference>
<dbReference type="Proteomes" id="UP000694844">
    <property type="component" value="Chromosome 7"/>
</dbReference>
<dbReference type="InterPro" id="IPR017872">
    <property type="entry name" value="Pyrmidine_PPase_CS"/>
</dbReference>
<dbReference type="GeneID" id="111102818"/>
<dbReference type="InterPro" id="IPR036566">
    <property type="entry name" value="PYNP-like_C_sf"/>
</dbReference>
<dbReference type="KEGG" id="cvn:111102818"/>
<dbReference type="RefSeq" id="XP_022291411.1">
    <property type="nucleotide sequence ID" value="XM_022435703.1"/>
</dbReference>
<comment type="subunit">
    <text evidence="2 5">Homodimer.</text>
</comment>
<dbReference type="GO" id="GO:0009032">
    <property type="term" value="F:thymidine phosphorylase activity"/>
    <property type="evidence" value="ECO:0007669"/>
    <property type="project" value="UniProtKB-UniRule"/>
</dbReference>
<dbReference type="PANTHER" id="PTHR10515">
    <property type="entry name" value="THYMIDINE PHOSPHORYLASE"/>
    <property type="match status" value="1"/>
</dbReference>
<dbReference type="InterPro" id="IPR018090">
    <property type="entry name" value="Pyrmidine_PPas_bac/euk"/>
</dbReference>
<dbReference type="SMART" id="SM00941">
    <property type="entry name" value="PYNP_C"/>
    <property type="match status" value="1"/>
</dbReference>
<gene>
    <name evidence="8" type="primary">LOC111102818</name>
</gene>
<dbReference type="FunFam" id="3.40.1030.10:FF:000003">
    <property type="entry name" value="Pyrimidine-nucleoside phosphorylase"/>
    <property type="match status" value="1"/>
</dbReference>
<comment type="similarity">
    <text evidence="1 5">Belongs to the thymidine/pyrimidine-nucleoside phosphorylase family.</text>
</comment>
<sequence>MSIPDFRIPDLITKKKNGESLTPGEIAHFVKEVVNGGVQECQLGAMLMAIYLKGLTDDEIVCLTGAMRDSGDLLGPWPAEWKGKVVDKHSTGGVGDKVSLILAPALAACGMKVPMVSGRGLGHTGGTLDKLEAIPGFSVSASKEKMKQLLTEVGCCIVGQTEKLVPADKKMYATRDVTGTVDNIGLIAASIISKKAAEQLDALVLDVKYGVGAFMVDEKKSRELAQQMVTIGNGLGMKTSALMTDMNNPIGKMIGNALEVAESIQCLHGNGPSDLEDLVIKLGGQLLFLSGNADSAEKGEADLKKTLTNGEAVKKFQEMIINQGVDPNTAKALCAKGADMWSILPKSKFTTTIKSPLSGFVHGINSRTCAECSLKLGAGRHASTDPINYAVGLEFIVNIGDKISEGDDWMKVHHDCDVIPGDIRDRLTGTIDIKPSPPPTVPLSRVSSVIS</sequence>
<dbReference type="SUPFAM" id="SSF54680">
    <property type="entry name" value="Pyrimidine nucleoside phosphorylase C-terminal domain"/>
    <property type="match status" value="1"/>
</dbReference>
<dbReference type="InterPro" id="IPR000053">
    <property type="entry name" value="Thymidine/pyrmidine_PPase"/>
</dbReference>
<dbReference type="Pfam" id="PF00591">
    <property type="entry name" value="Glycos_transf_3"/>
    <property type="match status" value="1"/>
</dbReference>
<name>A0A8B8AJL8_CRAVI</name>
<dbReference type="NCBIfam" id="NF004490">
    <property type="entry name" value="PRK05820.1"/>
    <property type="match status" value="1"/>
</dbReference>
<dbReference type="OrthoDB" id="445007at2759"/>
<dbReference type="InterPro" id="IPR000312">
    <property type="entry name" value="Glycosyl_Trfase_fam3"/>
</dbReference>
<feature type="domain" description="Pyrimidine nucleoside phosphorylase C-terminal" evidence="6">
    <location>
        <begin position="360"/>
        <end position="434"/>
    </location>
</feature>
<dbReference type="Gene3D" id="3.90.1170.30">
    <property type="entry name" value="Pyrimidine nucleoside phosphorylase-like, C-terminal domain"/>
    <property type="match status" value="1"/>
</dbReference>
<dbReference type="SUPFAM" id="SSF47648">
    <property type="entry name" value="Nucleoside phosphorylase/phosphoribosyltransferase N-terminal domain"/>
    <property type="match status" value="1"/>
</dbReference>
<dbReference type="PROSITE" id="PS00647">
    <property type="entry name" value="THYMID_PHOSPHORYLASE"/>
    <property type="match status" value="1"/>
</dbReference>
<protein>
    <recommendedName>
        <fullName evidence="5">Thymidine phosphorylase</fullName>
        <shortName evidence="5">TP</shortName>
        <ecNumber evidence="5">2.4.2.4</ecNumber>
    </recommendedName>
    <alternativeName>
        <fullName evidence="5">TdRPase</fullName>
    </alternativeName>
</protein>
<dbReference type="AlphaFoldDB" id="A0A8B8AJL8"/>